<sequence>MRNVQRLKLFTFMCISLGVLLLVAGCGSRGQTSGSLSEGQPEGSPGEGKAAGPQVSVKKMPEQLTKIKVGIPTQNINFLPWYAAVQKGLFNKYHLEVELQRVEGGVVGLRGLQSGDFAFLGGLPEAAITGVSQGANVKLIGALTSQSMYSIFVTPDIQDIQELKGKAGAVVQPGNGTDVILRWWLKQHGLEPDKDIRIVSAGGNPARVQAMKAGQAQVTLLSPPTDLQAEAAGFKKIGLIRDELKSYNHDAIAANGKMLTETPEIARAFMAATAEAIDFIKDPSNRSEVIQIGVKALDSREQDVAKSLEFALPSYGDKGRLNLEGIKWAIDTAREAGTLTENIKVEDVVDEQYYME</sequence>
<organism evidence="7">
    <name type="scientific">Paenibacillus sp. 32O-Y</name>
    <dbReference type="NCBI Taxonomy" id="1695219"/>
    <lineage>
        <taxon>Bacteria</taxon>
        <taxon>Bacillati</taxon>
        <taxon>Bacillota</taxon>
        <taxon>Bacilli</taxon>
        <taxon>Bacillales</taxon>
        <taxon>Paenibacillaceae</taxon>
        <taxon>Paenibacillus</taxon>
    </lineage>
</organism>
<evidence type="ECO:0000256" key="1">
    <source>
        <dbReference type="ARBA" id="ARBA00004418"/>
    </source>
</evidence>
<dbReference type="SUPFAM" id="SSF53850">
    <property type="entry name" value="Periplasmic binding protein-like II"/>
    <property type="match status" value="1"/>
</dbReference>
<dbReference type="Gene3D" id="3.40.190.10">
    <property type="entry name" value="Periplasmic binding protein-like II"/>
    <property type="match status" value="2"/>
</dbReference>
<dbReference type="EMBL" id="KR057832">
    <property type="protein sequence ID" value="AKU19412.1"/>
    <property type="molecule type" value="Genomic_DNA"/>
</dbReference>
<dbReference type="Pfam" id="PF09084">
    <property type="entry name" value="NMT1"/>
    <property type="match status" value="1"/>
</dbReference>
<evidence type="ECO:0000256" key="3">
    <source>
        <dbReference type="ARBA" id="ARBA00022729"/>
    </source>
</evidence>
<proteinExistence type="inferred from homology"/>
<dbReference type="PROSITE" id="PS51257">
    <property type="entry name" value="PROKAR_LIPOPROTEIN"/>
    <property type="match status" value="1"/>
</dbReference>
<accession>A0A0K1JRR6</accession>
<evidence type="ECO:0000259" key="6">
    <source>
        <dbReference type="Pfam" id="PF09084"/>
    </source>
</evidence>
<evidence type="ECO:0000256" key="4">
    <source>
        <dbReference type="SAM" id="MobiDB-lite"/>
    </source>
</evidence>
<comment type="subcellular location">
    <subcellularLocation>
        <location evidence="1">Periplasm</location>
    </subcellularLocation>
</comment>
<reference evidence="7" key="1">
    <citation type="journal article" date="2015" name="Biotechnol. Lett.">
        <title>Isolation and characterization of an interactive culture of two Paenibacillus species with moderately thermophilic desulfurization ability.</title>
        <authorList>
            <person name="Wang J."/>
            <person name="Davaadelger B."/>
            <person name="Salazar J.K."/>
            <person name="Butler R.R.III."/>
            <person name="Pombert J.F."/>
            <person name="Kilbane J.J."/>
            <person name="Stark B.C."/>
        </authorList>
    </citation>
    <scope>NUCLEOTIDE SEQUENCE</scope>
    <source>
        <strain evidence="7">32O-Y</strain>
    </source>
</reference>
<dbReference type="GO" id="GO:0042597">
    <property type="term" value="C:periplasmic space"/>
    <property type="evidence" value="ECO:0007669"/>
    <property type="project" value="UniProtKB-SubCell"/>
</dbReference>
<dbReference type="PANTHER" id="PTHR30024">
    <property type="entry name" value="ALIPHATIC SULFONATES-BINDING PROTEIN-RELATED"/>
    <property type="match status" value="1"/>
</dbReference>
<dbReference type="AlphaFoldDB" id="A0A0K1JRR6"/>
<dbReference type="PANTHER" id="PTHR30024:SF47">
    <property type="entry name" value="TAURINE-BINDING PERIPLASMIC PROTEIN"/>
    <property type="match status" value="1"/>
</dbReference>
<evidence type="ECO:0000256" key="2">
    <source>
        <dbReference type="ARBA" id="ARBA00010742"/>
    </source>
</evidence>
<comment type="similarity">
    <text evidence="2">Belongs to the bacterial solute-binding protein SsuA/TauA family.</text>
</comment>
<feature type="chain" id="PRO_5039163504" description="SsuA/THI5-like domain-containing protein" evidence="5">
    <location>
        <begin position="25"/>
        <end position="356"/>
    </location>
</feature>
<feature type="compositionally biased region" description="Low complexity" evidence="4">
    <location>
        <begin position="33"/>
        <end position="48"/>
    </location>
</feature>
<protein>
    <recommendedName>
        <fullName evidence="6">SsuA/THI5-like domain-containing protein</fullName>
    </recommendedName>
</protein>
<evidence type="ECO:0000313" key="7">
    <source>
        <dbReference type="EMBL" id="AKU19412.1"/>
    </source>
</evidence>
<feature type="region of interest" description="Disordered" evidence="4">
    <location>
        <begin position="32"/>
        <end position="55"/>
    </location>
</feature>
<keyword evidence="3 5" id="KW-0732">Signal</keyword>
<feature type="domain" description="SsuA/THI5-like" evidence="6">
    <location>
        <begin position="75"/>
        <end position="282"/>
    </location>
</feature>
<evidence type="ECO:0000256" key="5">
    <source>
        <dbReference type="SAM" id="SignalP"/>
    </source>
</evidence>
<dbReference type="InterPro" id="IPR015168">
    <property type="entry name" value="SsuA/THI5"/>
</dbReference>
<feature type="signal peptide" evidence="5">
    <location>
        <begin position="1"/>
        <end position="24"/>
    </location>
</feature>
<name>A0A0K1JRR6_9BACL</name>